<dbReference type="SMART" id="SM00233">
    <property type="entry name" value="PH"/>
    <property type="match status" value="1"/>
</dbReference>
<dbReference type="SUPFAM" id="SSF52087">
    <property type="entry name" value="CRAL/TRIO domain"/>
    <property type="match status" value="1"/>
</dbReference>
<dbReference type="Gene3D" id="2.30.29.30">
    <property type="entry name" value="Pleckstrin-homology domain (PH domain)/Phosphotyrosine-binding domain (PTB)"/>
    <property type="match status" value="1"/>
</dbReference>
<feature type="compositionally biased region" description="Basic and acidic residues" evidence="1">
    <location>
        <begin position="397"/>
        <end position="407"/>
    </location>
</feature>
<keyword evidence="2" id="KW-1133">Transmembrane helix</keyword>
<dbReference type="InterPro" id="IPR001849">
    <property type="entry name" value="PH_domain"/>
</dbReference>
<evidence type="ECO:0000259" key="3">
    <source>
        <dbReference type="PROSITE" id="PS50003"/>
    </source>
</evidence>
<evidence type="ECO:0000256" key="1">
    <source>
        <dbReference type="SAM" id="MobiDB-lite"/>
    </source>
</evidence>
<feature type="domain" description="CRAL-TRIO" evidence="4">
    <location>
        <begin position="651"/>
        <end position="830"/>
    </location>
</feature>
<dbReference type="Pfam" id="PF00650">
    <property type="entry name" value="CRAL_TRIO"/>
    <property type="match status" value="1"/>
</dbReference>
<dbReference type="SMART" id="SM00516">
    <property type="entry name" value="SEC14"/>
    <property type="match status" value="1"/>
</dbReference>
<name>A0A3M6V732_9STRA</name>
<dbReference type="AlphaFoldDB" id="A0A3M6V732"/>
<evidence type="ECO:0000256" key="2">
    <source>
        <dbReference type="SAM" id="Phobius"/>
    </source>
</evidence>
<organism evidence="5 6">
    <name type="scientific">Peronospora effusa</name>
    <dbReference type="NCBI Taxonomy" id="542832"/>
    <lineage>
        <taxon>Eukaryota</taxon>
        <taxon>Sar</taxon>
        <taxon>Stramenopiles</taxon>
        <taxon>Oomycota</taxon>
        <taxon>Peronosporomycetes</taxon>
        <taxon>Peronosporales</taxon>
        <taxon>Peronosporaceae</taxon>
        <taxon>Peronospora</taxon>
    </lineage>
</organism>
<keyword evidence="2" id="KW-0812">Transmembrane</keyword>
<feature type="domain" description="PH" evidence="3">
    <location>
        <begin position="946"/>
        <end position="1047"/>
    </location>
</feature>
<dbReference type="PANTHER" id="PTHR45657">
    <property type="entry name" value="CRAL-TRIO DOMAIN-CONTAINING PROTEIN YKL091C-RELATED"/>
    <property type="match status" value="1"/>
</dbReference>
<dbReference type="Pfam" id="PF00169">
    <property type="entry name" value="PH"/>
    <property type="match status" value="1"/>
</dbReference>
<sequence length="1094" mass="120155">MQLVSTVKGVTAPPNGNTLFSDVSLRSRRRPAKTNDANSNTSSSSSRGRISIGFRRSSSSSNDSTSSVIENPPALSETRSRAATRSVPASIPPRYHSRPQDVAVRGSVPLDAVSKTSPPHVAVRYGDTIRLFARSKYVGEGDDGGYVGTFERNKRFLASKNLQKQNELACIPPIAPCGAKQFKPSTFVILSFSGLGVGTPVSYGDVVVLVDADGRVWNNKIGVGPSTKNGCFGPKESNTPGEMYLSFYQLQTNTEGDDSSSESSDDEDNFLFFSNLAKTTKNMTENTFGKPTQVELHLATAALRTMGKVMYYGDQNLIIDVADSNRLRSKFNRVITHLSKQQESTPVQGGFLRCDGRGKTILFEMHGQELSTIESIQILDEKKSNADGSDAGSSNADIDKMSTDESGNHSARPRVFVSTRTDVAVGSPLLLQDLRRSMSLVLRFSDDGRVQVPCQRFLKHEGVAFYRLVLDGKRPMRVLVRATRAVSRKKVDLRGTLRGTYRQIFKLSCSIIVAYLVAASVFTHVFGSMVVLPAVYTGLFAGIVIFLVEVFFPGTVVTARQISPAAAEKQHSRDFLGNWNFTVLALEASESERLKNTGCATKSAQLVVSVPSAFLIAENGDAVTASKRYETTLAWRNEVMADSILSMPQTHYNAIKANYTQFLHKHDKLGHPLYFEKIGSINMPQLKKVGVTLDTLFNHYLFAMEFALKYAAHQICPCDACAASETQKMCIVLDARGIGMRDMGGEVFEFVRRCTGAMQRHYPQRSFKIFIVNVPSWFGMAWKGLKPLLNEATRAKTNILTESETAAGLLEFVDAENLPVEYGGTCSCSGGCATHSSYQLLQRALVESVLENKPFKQDELVEAIARERSGDSGPSNVEDVSATEIPVLFPPLPPGTGLMKRESSATAVFNHLFRFGSSEAVESCMLDGVDDGGFCRSIPAGFFGEEVIKAGYLLKRSLRHKQFNPIWRRQLFILHPQFLRFAKTLDSEIYQIVSLSHDTIVQKATKQNNSFEIITPLMAANGHSLLLYAPTTFVLHSWVEAISGAIDQLKLMTPPPATSLERSPIVSLRVKQEASSETDNLSTCFAKTTMDTTK</sequence>
<feature type="transmembrane region" description="Helical" evidence="2">
    <location>
        <begin position="533"/>
        <end position="552"/>
    </location>
</feature>
<comment type="caution">
    <text evidence="5">The sequence shown here is derived from an EMBL/GenBank/DDBJ whole genome shotgun (WGS) entry which is preliminary data.</text>
</comment>
<dbReference type="InterPro" id="IPR036865">
    <property type="entry name" value="CRAL-TRIO_dom_sf"/>
</dbReference>
<keyword evidence="2" id="KW-0472">Membrane</keyword>
<dbReference type="PROSITE" id="PS50191">
    <property type="entry name" value="CRAL_TRIO"/>
    <property type="match status" value="1"/>
</dbReference>
<proteinExistence type="predicted"/>
<feature type="region of interest" description="Disordered" evidence="1">
    <location>
        <begin position="1"/>
        <end position="102"/>
    </location>
</feature>
<evidence type="ECO:0008006" key="7">
    <source>
        <dbReference type="Google" id="ProtNLM"/>
    </source>
</evidence>
<gene>
    <name evidence="5" type="ORF">DD238_003599</name>
</gene>
<keyword evidence="6" id="KW-1185">Reference proteome</keyword>
<dbReference type="STRING" id="542832.A0A3M6V732"/>
<dbReference type="PROSITE" id="PS50003">
    <property type="entry name" value="PH_DOMAIN"/>
    <property type="match status" value="1"/>
</dbReference>
<dbReference type="CDD" id="cd00170">
    <property type="entry name" value="SEC14"/>
    <property type="match status" value="1"/>
</dbReference>
<evidence type="ECO:0000313" key="6">
    <source>
        <dbReference type="Proteomes" id="UP000282087"/>
    </source>
</evidence>
<dbReference type="SUPFAM" id="SSF50729">
    <property type="entry name" value="PH domain-like"/>
    <property type="match status" value="1"/>
</dbReference>
<dbReference type="PANTHER" id="PTHR45657:SF1">
    <property type="entry name" value="CRAL-TRIO DOMAIN-CONTAINING PROTEIN YKL091C-RELATED"/>
    <property type="match status" value="1"/>
</dbReference>
<evidence type="ECO:0000313" key="5">
    <source>
        <dbReference type="EMBL" id="RMX62174.1"/>
    </source>
</evidence>
<dbReference type="InterPro" id="IPR011993">
    <property type="entry name" value="PH-like_dom_sf"/>
</dbReference>
<dbReference type="Gene3D" id="3.40.525.10">
    <property type="entry name" value="CRAL-TRIO lipid binding domain"/>
    <property type="match status" value="1"/>
</dbReference>
<dbReference type="EMBL" id="QLLG01000804">
    <property type="protein sequence ID" value="RMX62174.1"/>
    <property type="molecule type" value="Genomic_DNA"/>
</dbReference>
<dbReference type="InterPro" id="IPR001251">
    <property type="entry name" value="CRAL-TRIO_dom"/>
</dbReference>
<evidence type="ECO:0000259" key="4">
    <source>
        <dbReference type="PROSITE" id="PS50191"/>
    </source>
</evidence>
<dbReference type="Proteomes" id="UP000282087">
    <property type="component" value="Unassembled WGS sequence"/>
</dbReference>
<feature type="transmembrane region" description="Helical" evidence="2">
    <location>
        <begin position="504"/>
        <end position="527"/>
    </location>
</feature>
<feature type="compositionally biased region" description="Low complexity" evidence="1">
    <location>
        <begin position="39"/>
        <end position="67"/>
    </location>
</feature>
<dbReference type="VEuPathDB" id="FungiDB:DD237_003006"/>
<protein>
    <recommendedName>
        <fullName evidence="7">CRAL-TRIO domain-containing protein</fullName>
    </recommendedName>
</protein>
<dbReference type="InterPro" id="IPR051026">
    <property type="entry name" value="PI/PC_transfer"/>
</dbReference>
<accession>A0A3M6V732</accession>
<reference evidence="5 6" key="1">
    <citation type="submission" date="2018-06" db="EMBL/GenBank/DDBJ databases">
        <title>Comparative genomics of downy mildews reveals potential adaptations to biotrophy.</title>
        <authorList>
            <person name="Fletcher K."/>
            <person name="Klosterman S.J."/>
            <person name="Derevnina L."/>
            <person name="Martin F."/>
            <person name="Koike S."/>
            <person name="Reyes Chin-Wo S."/>
            <person name="Mou B."/>
            <person name="Michelmore R."/>
        </authorList>
    </citation>
    <scope>NUCLEOTIDE SEQUENCE [LARGE SCALE GENOMIC DNA]</scope>
    <source>
        <strain evidence="5 6">R14</strain>
    </source>
</reference>
<feature type="region of interest" description="Disordered" evidence="1">
    <location>
        <begin position="384"/>
        <end position="411"/>
    </location>
</feature>